<sequence length="254" mass="27802">MTNTSSLLAIDGAHKDCLTKMAIVEGAGAPIKVQLWDTAGQEKFGAARLPNSFFRHANAAIVVYDVTNRQSFSGVLRWVMQIQAYQSIAETSFSLIVVGSKCDTSITMRQIRDNEGRKIARLVGASHFFECSSKHRTNVEECFDAVAATLVDGTAWPLSNRPLPYIGLDTTRLGQSPAPAVQTRDWFKHWDLDVFAAAPDTAARSPTLRVLSAKSPDLSVAYIGTLALLLSMPMVLLWLDDDAVLRWADAVGFQ</sequence>
<dbReference type="PRINTS" id="PR00449">
    <property type="entry name" value="RASTRNSFRMNG"/>
</dbReference>
<dbReference type="PANTHER" id="PTHR47977">
    <property type="entry name" value="RAS-RELATED PROTEIN RAB"/>
    <property type="match status" value="1"/>
</dbReference>
<dbReference type="InterPro" id="IPR005225">
    <property type="entry name" value="Small_GTP-bd"/>
</dbReference>
<evidence type="ECO:0000313" key="5">
    <source>
        <dbReference type="Proteomes" id="UP001165083"/>
    </source>
</evidence>
<keyword evidence="5" id="KW-1185">Reference proteome</keyword>
<organism evidence="4 5">
    <name type="scientific">Phytophthora lilii</name>
    <dbReference type="NCBI Taxonomy" id="2077276"/>
    <lineage>
        <taxon>Eukaryota</taxon>
        <taxon>Sar</taxon>
        <taxon>Stramenopiles</taxon>
        <taxon>Oomycota</taxon>
        <taxon>Peronosporomycetes</taxon>
        <taxon>Peronosporales</taxon>
        <taxon>Peronosporaceae</taxon>
        <taxon>Phytophthora</taxon>
    </lineage>
</organism>
<feature type="transmembrane region" description="Helical" evidence="3">
    <location>
        <begin position="219"/>
        <end position="239"/>
    </location>
</feature>
<gene>
    <name evidence="4" type="ORF">Plil01_001330600</name>
</gene>
<name>A0A9W6X527_9STRA</name>
<accession>A0A9W6X527</accession>
<dbReference type="SMART" id="SM00175">
    <property type="entry name" value="RAB"/>
    <property type="match status" value="1"/>
</dbReference>
<proteinExistence type="predicted"/>
<reference evidence="4" key="1">
    <citation type="submission" date="2023-04" db="EMBL/GenBank/DDBJ databases">
        <title>Phytophthora lilii NBRC 32176.</title>
        <authorList>
            <person name="Ichikawa N."/>
            <person name="Sato H."/>
            <person name="Tonouchi N."/>
        </authorList>
    </citation>
    <scope>NUCLEOTIDE SEQUENCE</scope>
    <source>
        <strain evidence="4">NBRC 32176</strain>
    </source>
</reference>
<dbReference type="InterPro" id="IPR050227">
    <property type="entry name" value="Rab"/>
</dbReference>
<keyword evidence="2" id="KW-0342">GTP-binding</keyword>
<dbReference type="SMART" id="SM00174">
    <property type="entry name" value="RHO"/>
    <property type="match status" value="1"/>
</dbReference>
<dbReference type="CDD" id="cd00154">
    <property type="entry name" value="Rab"/>
    <property type="match status" value="1"/>
</dbReference>
<dbReference type="SUPFAM" id="SSF52540">
    <property type="entry name" value="P-loop containing nucleoside triphosphate hydrolases"/>
    <property type="match status" value="1"/>
</dbReference>
<dbReference type="OrthoDB" id="9989112at2759"/>
<dbReference type="PROSITE" id="PS51421">
    <property type="entry name" value="RAS"/>
    <property type="match status" value="1"/>
</dbReference>
<dbReference type="EMBL" id="BSXW01000882">
    <property type="protein sequence ID" value="GMF31111.1"/>
    <property type="molecule type" value="Genomic_DNA"/>
</dbReference>
<dbReference type="GO" id="GO:0003924">
    <property type="term" value="F:GTPase activity"/>
    <property type="evidence" value="ECO:0007669"/>
    <property type="project" value="InterPro"/>
</dbReference>
<keyword evidence="1" id="KW-0547">Nucleotide-binding</keyword>
<evidence type="ECO:0000256" key="2">
    <source>
        <dbReference type="ARBA" id="ARBA00023134"/>
    </source>
</evidence>
<keyword evidence="3" id="KW-1133">Transmembrane helix</keyword>
<dbReference type="NCBIfam" id="TIGR00231">
    <property type="entry name" value="small_GTP"/>
    <property type="match status" value="1"/>
</dbReference>
<dbReference type="Pfam" id="PF00071">
    <property type="entry name" value="Ras"/>
    <property type="match status" value="1"/>
</dbReference>
<dbReference type="InterPro" id="IPR027417">
    <property type="entry name" value="P-loop_NTPase"/>
</dbReference>
<dbReference type="AlphaFoldDB" id="A0A9W6X527"/>
<protein>
    <submittedName>
        <fullName evidence="4">Unnamed protein product</fullName>
    </submittedName>
</protein>
<evidence type="ECO:0000256" key="1">
    <source>
        <dbReference type="ARBA" id="ARBA00022741"/>
    </source>
</evidence>
<dbReference type="PROSITE" id="PS51419">
    <property type="entry name" value="RAB"/>
    <property type="match status" value="1"/>
</dbReference>
<keyword evidence="3" id="KW-0472">Membrane</keyword>
<comment type="caution">
    <text evidence="4">The sequence shown here is derived from an EMBL/GenBank/DDBJ whole genome shotgun (WGS) entry which is preliminary data.</text>
</comment>
<dbReference type="Gene3D" id="3.40.50.300">
    <property type="entry name" value="P-loop containing nucleotide triphosphate hydrolases"/>
    <property type="match status" value="1"/>
</dbReference>
<dbReference type="Proteomes" id="UP001165083">
    <property type="component" value="Unassembled WGS sequence"/>
</dbReference>
<dbReference type="SMART" id="SM00173">
    <property type="entry name" value="RAS"/>
    <property type="match status" value="1"/>
</dbReference>
<dbReference type="GO" id="GO:0005525">
    <property type="term" value="F:GTP binding"/>
    <property type="evidence" value="ECO:0007669"/>
    <property type="project" value="UniProtKB-KW"/>
</dbReference>
<dbReference type="InterPro" id="IPR001806">
    <property type="entry name" value="Small_GTPase"/>
</dbReference>
<keyword evidence="3" id="KW-0812">Transmembrane</keyword>
<evidence type="ECO:0000313" key="4">
    <source>
        <dbReference type="EMBL" id="GMF31111.1"/>
    </source>
</evidence>
<evidence type="ECO:0000256" key="3">
    <source>
        <dbReference type="SAM" id="Phobius"/>
    </source>
</evidence>
<dbReference type="FunFam" id="3.40.50.300:FF:001447">
    <property type="entry name" value="Ras-related protein Rab-1B"/>
    <property type="match status" value="1"/>
</dbReference>